<evidence type="ECO:0000313" key="2">
    <source>
        <dbReference type="Proteomes" id="UP000250085"/>
    </source>
</evidence>
<dbReference type="KEGG" id="trl:A3L10_09575"/>
<accession>A0A2Z2NCF1</accession>
<sequence>MVSASGTNYYSASSNDHGAYVYFTSLISDFEALYDQVLAENDSALNVSSRLYGITNSTYETLIVYSSIGINDKVLSLASEFQKLGECSFYVSSGSLSFRRGMEEGDYVSARNALLLMETGLSSCREAVNSISSVELVGENNESLRFDVTGLSSKLDGVEDLIGEYRRALDAAEVPSNFSVFISKESPMVLDNVTIFGYAPNMSSVLLVVNGTLYTPELGNGTFRLVYSFPRTGTYEIYAVGVNSSGSFRSNVLLVNVTRIPTRIIAEESRGEAVTVSGYLLDYWSRGVDRVPLKLVVGGEAYPLVTDPEGFFNATVNVSSEVNATVLFAGTSLYAPSNVTLLLLPAKLRPTIRLFYEGGSVKAGDTVTITGTVTPDLSIPLVIYVDDSPYTTITARGDFSFQVQLGEGTHEVYAYFPGSDELQASGSNVIQITAAPISYTTRILLLLAFLLLAGLGYKFLTREKVQPAVEEVAGERPVEAEFGEAPPDVLGAYRVVYRFLRRLYSLPGSITPREMLSRLRGEPFYNDLEKLTVMHERGLYARMRFGISEALGAVKRASRVIITAIVRDEL</sequence>
<evidence type="ECO:0000313" key="1">
    <source>
        <dbReference type="EMBL" id="ASJ15366.1"/>
    </source>
</evidence>
<name>A0A2Z2NCF1_9EURY</name>
<dbReference type="EMBL" id="CP015106">
    <property type="protein sequence ID" value="ASJ15366.1"/>
    <property type="molecule type" value="Genomic_DNA"/>
</dbReference>
<keyword evidence="2" id="KW-1185">Reference proteome</keyword>
<proteinExistence type="predicted"/>
<organism evidence="1 2">
    <name type="scientific">Thermococcus radiotolerans</name>
    <dbReference type="NCBI Taxonomy" id="187880"/>
    <lineage>
        <taxon>Archaea</taxon>
        <taxon>Methanobacteriati</taxon>
        <taxon>Methanobacteriota</taxon>
        <taxon>Thermococci</taxon>
        <taxon>Thermococcales</taxon>
        <taxon>Thermococcaceae</taxon>
        <taxon>Thermococcus</taxon>
    </lineage>
</organism>
<evidence type="ECO:0008006" key="3">
    <source>
        <dbReference type="Google" id="ProtNLM"/>
    </source>
</evidence>
<dbReference type="AlphaFoldDB" id="A0A2Z2NCF1"/>
<protein>
    <recommendedName>
        <fullName evidence="3">DUF4129 domain-containing protein</fullName>
    </recommendedName>
</protein>
<dbReference type="Proteomes" id="UP000250085">
    <property type="component" value="Chromosome"/>
</dbReference>
<reference evidence="1 2" key="1">
    <citation type="submission" date="2016-04" db="EMBL/GenBank/DDBJ databases">
        <title>Complete genome sequence of Thermococcus radiotolerans type strain EJ2.</title>
        <authorList>
            <person name="Oger P.M."/>
        </authorList>
    </citation>
    <scope>NUCLEOTIDE SEQUENCE [LARGE SCALE GENOMIC DNA]</scope>
    <source>
        <strain evidence="1 2">EJ2</strain>
    </source>
</reference>
<gene>
    <name evidence="1" type="ORF">A3L10_09575</name>
</gene>